<organism evidence="1 2">
    <name type="scientific">Rhodoplanes serenus</name>
    <dbReference type="NCBI Taxonomy" id="200615"/>
    <lineage>
        <taxon>Bacteria</taxon>
        <taxon>Pseudomonadati</taxon>
        <taxon>Pseudomonadota</taxon>
        <taxon>Alphaproteobacteria</taxon>
        <taxon>Hyphomicrobiales</taxon>
        <taxon>Nitrobacteraceae</taxon>
        <taxon>Rhodoplanes</taxon>
    </lineage>
</organism>
<protein>
    <submittedName>
        <fullName evidence="1">Uncharacterized protein</fullName>
    </submittedName>
</protein>
<dbReference type="Proteomes" id="UP000289200">
    <property type="component" value="Unassembled WGS sequence"/>
</dbReference>
<proteinExistence type="predicted"/>
<dbReference type="RefSeq" id="WP_129609525.1">
    <property type="nucleotide sequence ID" value="NZ_UWOC01000151.1"/>
</dbReference>
<accession>A0A447CWX8</accession>
<sequence>MVTQKYRITKDTPYELSFDKPVENMAVQVLLGSKYDSQPNARVSYSFAPVDGGTKIFADMAVITNPGSAFERRTDVDGGHDSVAVQSLLDRIKEDLERPAGAKKK</sequence>
<comment type="caution">
    <text evidence="1">The sequence shown here is derived from an EMBL/GenBank/DDBJ whole genome shotgun (WGS) entry which is preliminary data.</text>
</comment>
<evidence type="ECO:0000313" key="1">
    <source>
        <dbReference type="EMBL" id="VCU09698.1"/>
    </source>
</evidence>
<name>A0A447CWX8_9BRAD</name>
<dbReference type="EMBL" id="UWOC01000151">
    <property type="protein sequence ID" value="VCU09698.1"/>
    <property type="molecule type" value="Genomic_DNA"/>
</dbReference>
<gene>
    <name evidence="1" type="ORF">RHODGE_RHODGE_02867</name>
</gene>
<keyword evidence="2" id="KW-1185">Reference proteome</keyword>
<dbReference type="OrthoDB" id="8238352at2"/>
<evidence type="ECO:0000313" key="2">
    <source>
        <dbReference type="Proteomes" id="UP000289200"/>
    </source>
</evidence>
<dbReference type="AlphaFoldDB" id="A0A447CWX8"/>
<reference evidence="2" key="1">
    <citation type="submission" date="2018-10" db="EMBL/GenBank/DDBJ databases">
        <authorList>
            <person name="Peiro R."/>
            <person name="Begona"/>
            <person name="Cbmso G."/>
            <person name="Lopez M."/>
            <person name="Gonzalez S."/>
            <person name="Sacristan E."/>
            <person name="Castillo E."/>
        </authorList>
    </citation>
    <scope>NUCLEOTIDE SEQUENCE [LARGE SCALE GENOMIC DNA]</scope>
</reference>